<gene>
    <name evidence="1" type="primary">BnaA09g28690D</name>
    <name evidence="1" type="ORF">GSBRNA2T00090569001</name>
</gene>
<dbReference type="EMBL" id="LK032061">
    <property type="protein sequence ID" value="CDY16135.1"/>
    <property type="molecule type" value="Genomic_DNA"/>
</dbReference>
<keyword evidence="2" id="KW-1185">Reference proteome</keyword>
<dbReference type="AlphaFoldDB" id="A0A078FNW5"/>
<protein>
    <submittedName>
        <fullName evidence="1">BnaA09g28690D protein</fullName>
    </submittedName>
</protein>
<name>A0A078FNW5_BRANA</name>
<evidence type="ECO:0000313" key="1">
    <source>
        <dbReference type="EMBL" id="CDY16135.1"/>
    </source>
</evidence>
<organism evidence="1 2">
    <name type="scientific">Brassica napus</name>
    <name type="common">Rape</name>
    <dbReference type="NCBI Taxonomy" id="3708"/>
    <lineage>
        <taxon>Eukaryota</taxon>
        <taxon>Viridiplantae</taxon>
        <taxon>Streptophyta</taxon>
        <taxon>Embryophyta</taxon>
        <taxon>Tracheophyta</taxon>
        <taxon>Spermatophyta</taxon>
        <taxon>Magnoliopsida</taxon>
        <taxon>eudicotyledons</taxon>
        <taxon>Gunneridae</taxon>
        <taxon>Pentapetalae</taxon>
        <taxon>rosids</taxon>
        <taxon>malvids</taxon>
        <taxon>Brassicales</taxon>
        <taxon>Brassicaceae</taxon>
        <taxon>Brassiceae</taxon>
        <taxon>Brassica</taxon>
    </lineage>
</organism>
<evidence type="ECO:0000313" key="2">
    <source>
        <dbReference type="Proteomes" id="UP000028999"/>
    </source>
</evidence>
<dbReference type="Proteomes" id="UP000028999">
    <property type="component" value="Unassembled WGS sequence"/>
</dbReference>
<accession>A0A078FNW5</accession>
<proteinExistence type="predicted"/>
<sequence length="16" mass="1684">MLTHKPRLDPGGDSCG</sequence>
<reference evidence="1 2" key="1">
    <citation type="journal article" date="2014" name="Science">
        <title>Plant genetics. Early allopolyploid evolution in the post-Neolithic Brassica napus oilseed genome.</title>
        <authorList>
            <person name="Chalhoub B."/>
            <person name="Denoeud F."/>
            <person name="Liu S."/>
            <person name="Parkin I.A."/>
            <person name="Tang H."/>
            <person name="Wang X."/>
            <person name="Chiquet J."/>
            <person name="Belcram H."/>
            <person name="Tong C."/>
            <person name="Samans B."/>
            <person name="Correa M."/>
            <person name="Da Silva C."/>
            <person name="Just J."/>
            <person name="Falentin C."/>
            <person name="Koh C.S."/>
            <person name="Le Clainche I."/>
            <person name="Bernard M."/>
            <person name="Bento P."/>
            <person name="Noel B."/>
            <person name="Labadie K."/>
            <person name="Alberti A."/>
            <person name="Charles M."/>
            <person name="Arnaud D."/>
            <person name="Guo H."/>
            <person name="Daviaud C."/>
            <person name="Alamery S."/>
            <person name="Jabbari K."/>
            <person name="Zhao M."/>
            <person name="Edger P.P."/>
            <person name="Chelaifa H."/>
            <person name="Tack D."/>
            <person name="Lassalle G."/>
            <person name="Mestiri I."/>
            <person name="Schnel N."/>
            <person name="Le Paslier M.C."/>
            <person name="Fan G."/>
            <person name="Renault V."/>
            <person name="Bayer P.E."/>
            <person name="Golicz A.A."/>
            <person name="Manoli S."/>
            <person name="Lee T.H."/>
            <person name="Thi V.H."/>
            <person name="Chalabi S."/>
            <person name="Hu Q."/>
            <person name="Fan C."/>
            <person name="Tollenaere R."/>
            <person name="Lu Y."/>
            <person name="Battail C."/>
            <person name="Shen J."/>
            <person name="Sidebottom C.H."/>
            <person name="Wang X."/>
            <person name="Canaguier A."/>
            <person name="Chauveau A."/>
            <person name="Berard A."/>
            <person name="Deniot G."/>
            <person name="Guan M."/>
            <person name="Liu Z."/>
            <person name="Sun F."/>
            <person name="Lim Y.P."/>
            <person name="Lyons E."/>
            <person name="Town C.D."/>
            <person name="Bancroft I."/>
            <person name="Wang X."/>
            <person name="Meng J."/>
            <person name="Ma J."/>
            <person name="Pires J.C."/>
            <person name="King G.J."/>
            <person name="Brunel D."/>
            <person name="Delourme R."/>
            <person name="Renard M."/>
            <person name="Aury J.M."/>
            <person name="Adams K.L."/>
            <person name="Batley J."/>
            <person name="Snowdon R.J."/>
            <person name="Tost J."/>
            <person name="Edwards D."/>
            <person name="Zhou Y."/>
            <person name="Hua W."/>
            <person name="Sharpe A.G."/>
            <person name="Paterson A.H."/>
            <person name="Guan C."/>
            <person name="Wincker P."/>
        </authorList>
    </citation>
    <scope>NUCLEOTIDE SEQUENCE [LARGE SCALE GENOMIC DNA]</scope>
    <source>
        <strain evidence="2">cv. Darmor-bzh</strain>
    </source>
</reference>
<dbReference type="PaxDb" id="3708-A0A078FNW5"/>